<sequence length="123" mass="13673">MKFTLWLLIYVIATVLMGPWLTYWMMMLVWAVMGAAIGGKGSHVFFAAALGVGLGWLGQCYWITVDTTSQLPDQMATIMGMGKGEVLMLITALLGFLIGGFSALAGNRFRKLFERSTPYYFDR</sequence>
<dbReference type="RefSeq" id="WP_141616477.1">
    <property type="nucleotide sequence ID" value="NZ_CP041253.1"/>
</dbReference>
<dbReference type="EMBL" id="CP041253">
    <property type="protein sequence ID" value="QDH81262.1"/>
    <property type="molecule type" value="Genomic_DNA"/>
</dbReference>
<accession>A0A514CN56</accession>
<name>A0A514CN56_9BACT</name>
<dbReference type="AlphaFoldDB" id="A0A514CN56"/>
<feature type="transmembrane region" description="Helical" evidence="1">
    <location>
        <begin position="84"/>
        <end position="105"/>
    </location>
</feature>
<evidence type="ECO:0000313" key="3">
    <source>
        <dbReference type="Proteomes" id="UP000316614"/>
    </source>
</evidence>
<keyword evidence="3" id="KW-1185">Reference proteome</keyword>
<protein>
    <submittedName>
        <fullName evidence="2">Uncharacterized protein</fullName>
    </submittedName>
</protein>
<gene>
    <name evidence="2" type="ORF">FKX85_20395</name>
</gene>
<organism evidence="2 3">
    <name type="scientific">Echinicola soli</name>
    <dbReference type="NCBI Taxonomy" id="2591634"/>
    <lineage>
        <taxon>Bacteria</taxon>
        <taxon>Pseudomonadati</taxon>
        <taxon>Bacteroidota</taxon>
        <taxon>Cytophagia</taxon>
        <taxon>Cytophagales</taxon>
        <taxon>Cyclobacteriaceae</taxon>
        <taxon>Echinicola</taxon>
    </lineage>
</organism>
<keyword evidence="1" id="KW-1133">Transmembrane helix</keyword>
<feature type="transmembrane region" description="Helical" evidence="1">
    <location>
        <begin position="44"/>
        <end position="64"/>
    </location>
</feature>
<keyword evidence="1" id="KW-0472">Membrane</keyword>
<dbReference type="KEGG" id="echi:FKX85_20395"/>
<dbReference type="Proteomes" id="UP000316614">
    <property type="component" value="Chromosome"/>
</dbReference>
<keyword evidence="1" id="KW-0812">Transmembrane</keyword>
<proteinExistence type="predicted"/>
<evidence type="ECO:0000256" key="1">
    <source>
        <dbReference type="SAM" id="Phobius"/>
    </source>
</evidence>
<feature type="transmembrane region" description="Helical" evidence="1">
    <location>
        <begin position="6"/>
        <end position="32"/>
    </location>
</feature>
<evidence type="ECO:0000313" key="2">
    <source>
        <dbReference type="EMBL" id="QDH81262.1"/>
    </source>
</evidence>
<dbReference type="OrthoDB" id="840364at2"/>
<reference evidence="2 3" key="1">
    <citation type="submission" date="2019-06" db="EMBL/GenBank/DDBJ databases">
        <title>Echinicola alkalisoli sp. nov. isolated from saline soil.</title>
        <authorList>
            <person name="Sun J.-Q."/>
            <person name="Xu L."/>
        </authorList>
    </citation>
    <scope>NUCLEOTIDE SEQUENCE [LARGE SCALE GENOMIC DNA]</scope>
    <source>
        <strain evidence="2 3">LN3S3</strain>
    </source>
</reference>